<dbReference type="SUPFAM" id="SSF52777">
    <property type="entry name" value="CoA-dependent acyltransferases"/>
    <property type="match status" value="2"/>
</dbReference>
<name>A0ABU3QPS9_9ACTN</name>
<dbReference type="CDD" id="cd19531">
    <property type="entry name" value="LCL_NRPS-like"/>
    <property type="match status" value="1"/>
</dbReference>
<evidence type="ECO:0000256" key="3">
    <source>
        <dbReference type="ARBA" id="ARBA00022553"/>
    </source>
</evidence>
<dbReference type="SMART" id="SM00823">
    <property type="entry name" value="PKS_PP"/>
    <property type="match status" value="1"/>
</dbReference>
<dbReference type="InterPro" id="IPR020806">
    <property type="entry name" value="PKS_PP-bd"/>
</dbReference>
<evidence type="ECO:0000313" key="6">
    <source>
        <dbReference type="EMBL" id="MDT9684493.1"/>
    </source>
</evidence>
<dbReference type="SUPFAM" id="SSF47336">
    <property type="entry name" value="ACP-like"/>
    <property type="match status" value="1"/>
</dbReference>
<dbReference type="Pfam" id="PF00501">
    <property type="entry name" value="AMP-binding"/>
    <property type="match status" value="1"/>
</dbReference>
<dbReference type="InterPro" id="IPR009081">
    <property type="entry name" value="PP-bd_ACP"/>
</dbReference>
<proteinExistence type="predicted"/>
<organism evidence="6 7">
    <name type="scientific">Streptomyces tamarix</name>
    <dbReference type="NCBI Taxonomy" id="3078565"/>
    <lineage>
        <taxon>Bacteria</taxon>
        <taxon>Bacillati</taxon>
        <taxon>Actinomycetota</taxon>
        <taxon>Actinomycetes</taxon>
        <taxon>Kitasatosporales</taxon>
        <taxon>Streptomycetaceae</taxon>
        <taxon>Streptomyces</taxon>
    </lineage>
</organism>
<comment type="cofactor">
    <cofactor evidence="1">
        <name>pantetheine 4'-phosphate</name>
        <dbReference type="ChEBI" id="CHEBI:47942"/>
    </cofactor>
</comment>
<dbReference type="Pfam" id="PF00668">
    <property type="entry name" value="Condensation"/>
    <property type="match status" value="1"/>
</dbReference>
<feature type="region of interest" description="Disordered" evidence="4">
    <location>
        <begin position="952"/>
        <end position="980"/>
    </location>
</feature>
<dbReference type="PANTHER" id="PTHR45527">
    <property type="entry name" value="NONRIBOSOMAL PEPTIDE SYNTHETASE"/>
    <property type="match status" value="1"/>
</dbReference>
<dbReference type="InterPro" id="IPR036736">
    <property type="entry name" value="ACP-like_sf"/>
</dbReference>
<accession>A0ABU3QPS9</accession>
<dbReference type="PROSITE" id="PS50075">
    <property type="entry name" value="CARRIER"/>
    <property type="match status" value="1"/>
</dbReference>
<dbReference type="CDD" id="cd05930">
    <property type="entry name" value="A_NRPS"/>
    <property type="match status" value="1"/>
</dbReference>
<dbReference type="PANTHER" id="PTHR45527:SF1">
    <property type="entry name" value="FATTY ACID SYNTHASE"/>
    <property type="match status" value="1"/>
</dbReference>
<evidence type="ECO:0000259" key="5">
    <source>
        <dbReference type="PROSITE" id="PS50075"/>
    </source>
</evidence>
<dbReference type="Gene3D" id="3.30.300.30">
    <property type="match status" value="1"/>
</dbReference>
<dbReference type="InterPro" id="IPR029058">
    <property type="entry name" value="AB_hydrolase_fold"/>
</dbReference>
<dbReference type="Pfam" id="PF13193">
    <property type="entry name" value="AMP-binding_C"/>
    <property type="match status" value="1"/>
</dbReference>
<evidence type="ECO:0000256" key="1">
    <source>
        <dbReference type="ARBA" id="ARBA00001957"/>
    </source>
</evidence>
<dbReference type="RefSeq" id="WP_315879549.1">
    <property type="nucleotide sequence ID" value="NZ_JAWCTQ010000027.1"/>
</dbReference>
<gene>
    <name evidence="6" type="ORF">RND61_20890</name>
</gene>
<dbReference type="Gene3D" id="3.30.559.10">
    <property type="entry name" value="Chloramphenicol acetyltransferase-like domain"/>
    <property type="match status" value="1"/>
</dbReference>
<protein>
    <submittedName>
        <fullName evidence="6">Condensation domain-containing protein</fullName>
    </submittedName>
</protein>
<keyword evidence="2" id="KW-0596">Phosphopantetheine</keyword>
<keyword evidence="7" id="KW-1185">Reference proteome</keyword>
<dbReference type="Pfam" id="PF00550">
    <property type="entry name" value="PP-binding"/>
    <property type="match status" value="1"/>
</dbReference>
<dbReference type="Gene3D" id="3.40.50.1820">
    <property type="entry name" value="alpha/beta hydrolase"/>
    <property type="match status" value="1"/>
</dbReference>
<comment type="caution">
    <text evidence="6">The sequence shown here is derived from an EMBL/GenBank/DDBJ whole genome shotgun (WGS) entry which is preliminary data.</text>
</comment>
<keyword evidence="3" id="KW-0597">Phosphoprotein</keyword>
<dbReference type="Proteomes" id="UP001250181">
    <property type="component" value="Unassembled WGS sequence"/>
</dbReference>
<dbReference type="InterPro" id="IPR023213">
    <property type="entry name" value="CAT-like_dom_sf"/>
</dbReference>
<evidence type="ECO:0000256" key="2">
    <source>
        <dbReference type="ARBA" id="ARBA00022450"/>
    </source>
</evidence>
<evidence type="ECO:0000256" key="4">
    <source>
        <dbReference type="SAM" id="MobiDB-lite"/>
    </source>
</evidence>
<dbReference type="InterPro" id="IPR000873">
    <property type="entry name" value="AMP-dep_synth/lig_dom"/>
</dbReference>
<feature type="domain" description="Carrier" evidence="5">
    <location>
        <begin position="976"/>
        <end position="1051"/>
    </location>
</feature>
<dbReference type="SUPFAM" id="SSF56801">
    <property type="entry name" value="Acetyl-CoA synthetase-like"/>
    <property type="match status" value="1"/>
</dbReference>
<dbReference type="Gene3D" id="2.30.38.10">
    <property type="entry name" value="Luciferase, Domain 3"/>
    <property type="match status" value="1"/>
</dbReference>
<dbReference type="Gene3D" id="3.30.559.30">
    <property type="entry name" value="Nonribosomal peptide synthetase, condensation domain"/>
    <property type="match status" value="1"/>
</dbReference>
<dbReference type="InterPro" id="IPR025110">
    <property type="entry name" value="AMP-bd_C"/>
</dbReference>
<dbReference type="Gene3D" id="3.40.50.980">
    <property type="match status" value="2"/>
</dbReference>
<dbReference type="EMBL" id="JAWCTQ010000027">
    <property type="protein sequence ID" value="MDT9684493.1"/>
    <property type="molecule type" value="Genomic_DNA"/>
</dbReference>
<dbReference type="InterPro" id="IPR045851">
    <property type="entry name" value="AMP-bd_C_sf"/>
</dbReference>
<reference evidence="6 7" key="1">
    <citation type="submission" date="2023-09" db="EMBL/GenBank/DDBJ databases">
        <title>Streptomyces sp. nov.: A antagonism against Alternaria gaisen Producing Streptochlin, Isolated from Tamarix root soil.</title>
        <authorList>
            <person name="Chen Y."/>
        </authorList>
    </citation>
    <scope>NUCLEOTIDE SEQUENCE [LARGE SCALE GENOMIC DNA]</scope>
    <source>
        <strain evidence="6 7">TRM76323</strain>
    </source>
</reference>
<dbReference type="InterPro" id="IPR001242">
    <property type="entry name" value="Condensation_dom"/>
</dbReference>
<evidence type="ECO:0000313" key="7">
    <source>
        <dbReference type="Proteomes" id="UP001250181"/>
    </source>
</evidence>
<sequence length="1064" mass="113739">MVPVTSAQRRMYFASTMRPDNAADVWGAVLVVAGDLSVERLERALKVLRGRHDALRSVFLESDGDVLQLVKAEGEDAARPLIDVVEAEGDAPGERRAWADAEARKMLDVPFDISSGPLWRASVIRISPTLHLLTFVFHHLITDDISAQIFAGELRLAYADPKAPAFGTQAAQYSDFFPVGNRAEVDSEGLDYWCGRLSGAELTRLPEDGGERPDGIVGHRLPVALPENAVAGFEAFCRDRSVTLFTGMLAVYFVLLQRWAGASDITVGTQVVNRPHSALFETIGFFSNTVALRCQVLPTLTFDQFLGRVSETVHEALDYQDVPFEAVVAALAPQREADRNPLFQAAMSYGTVDPSDVWALDGLQVTPMPDPTEVSGTQFDLSLDVQRLAGDVTVTVEYDRRRFSGAAVRRFADAYANLLGSLSRASDVPLGNIPLLDPAARAETLALGASGAPQDGRAPAEPTSAWDLFERTCAATPDREAVVAHGEHLTFAELADRTRTMAAGLRARGVRTGTVVGICLTRRSDLITAMLATWCAGGAFLLLDPEHPEARRRLLLEEADTDLLVADEAFAGVETVSAAVLLADAAGDAATGSGLARRPAAAPAYLVFTSDAAGRPKGVVIDDESLVAFVTTHLAPMYARLPADRPVNIGALTPLTGDGFVNHCLGMIAFGHRLLLLDEEERTDPTRLLARGSNPETAIDVLDCGSSQMEVLVDDGILTLPHPPKIVVIGGERASDRLWRRLHDQPGLLAFTTYGLTECTVASTVAEIREHPQQVAGRAVGTSQIYIVDDQLQLLPPLFVGEVCVGGIGVGQGYAGRPAGTSERFVADPFSRVPGQRMYRTGDKGRLRPDGQVELWGRLDDQVKVRGLRVEPGEVESALLAHPAVARAAVLATDPGTRMAQLVAYVVPADDSGQGGPSPAAVREFLCGRLPAAMLPDRVVVVDGLPLTPSGKPDRKALLGTKPSSTAPAGGRSTPASAGSREEKLCRIVAEVIGVPRAGLEDNFFDLGGDSLLAMIVIGRVRTVLGCELKLRVIFEAQSIGEVAAQLSTDDSRPRPVLGRRGNS</sequence>